<dbReference type="CDD" id="cd02981">
    <property type="entry name" value="PDI_b_family"/>
    <property type="match status" value="1"/>
</dbReference>
<evidence type="ECO:0000256" key="11">
    <source>
        <dbReference type="SAM" id="MobiDB-lite"/>
    </source>
</evidence>
<dbReference type="Pfam" id="PF13848">
    <property type="entry name" value="Thioredoxin_6"/>
    <property type="match status" value="1"/>
</dbReference>
<dbReference type="EMBL" id="KB368666">
    <property type="protein sequence ID" value="ELV10123.1"/>
    <property type="molecule type" value="Genomic_DNA"/>
</dbReference>
<dbReference type="GO" id="GO:0034976">
    <property type="term" value="P:response to endoplasmic reticulum stress"/>
    <property type="evidence" value="ECO:0007669"/>
    <property type="project" value="TreeGrafter"/>
</dbReference>
<feature type="chain" id="PRO_5003998001" description="Endoplasmic reticulum resident protein 27" evidence="12">
    <location>
        <begin position="24"/>
        <end position="349"/>
    </location>
</feature>
<comment type="subunit">
    <text evidence="8">Interacts with PDIA3.</text>
</comment>
<organism evidence="13 14">
    <name type="scientific">Tupaia chinensis</name>
    <name type="common">Chinese tree shrew</name>
    <name type="synonym">Tupaia belangeri chinensis</name>
    <dbReference type="NCBI Taxonomy" id="246437"/>
    <lineage>
        <taxon>Eukaryota</taxon>
        <taxon>Metazoa</taxon>
        <taxon>Chordata</taxon>
        <taxon>Craniata</taxon>
        <taxon>Vertebrata</taxon>
        <taxon>Euteleostomi</taxon>
        <taxon>Mammalia</taxon>
        <taxon>Eutheria</taxon>
        <taxon>Euarchontoglires</taxon>
        <taxon>Scandentia</taxon>
        <taxon>Tupaiidae</taxon>
        <taxon>Tupaia</taxon>
    </lineage>
</organism>
<keyword evidence="5" id="KW-0325">Glycoprotein</keyword>
<dbReference type="GO" id="GO:0005788">
    <property type="term" value="C:endoplasmic reticulum lumen"/>
    <property type="evidence" value="ECO:0007669"/>
    <property type="project" value="UniProtKB-SubCell"/>
</dbReference>
<evidence type="ECO:0000256" key="12">
    <source>
        <dbReference type="SAM" id="SignalP"/>
    </source>
</evidence>
<dbReference type="PANTHER" id="PTHR18929">
    <property type="entry name" value="PROTEIN DISULFIDE ISOMERASE"/>
    <property type="match status" value="1"/>
</dbReference>
<sequence length="349" mass="39760">MARDRCWLLLILFTCGLTPEVAAETEISSDGPVAAQEPTWLTDVPAAMEFIAAAEVAIIGFFQDLEIPTVSVFHGMVQKFQNVSFGISTDSEVLSHYNITGNSIVLFRLVDNEQLHLEGEDLESIDATKLSRFIEINSLHLVTEYNPMTAIGLFNSMIQIHLLLIMNKSLPEYEESMHRFRKAAKLFQGKILFIMVDSVMKESGKVISFFKLKESQLPALAIYRTVDDEWDTLPFTVVSAENVQKFCDGFLKGKLLEAAPGNSAAVPMPQNEYIELHPKRYGYCLDYHEKKGKKESREAHERSKKAKKMIGLKAKLYRKQRHAEKIQMKKTIKMHEKRNTKQKNDEKTP</sequence>
<evidence type="ECO:0000256" key="5">
    <source>
        <dbReference type="ARBA" id="ARBA00023180"/>
    </source>
</evidence>
<dbReference type="GO" id="GO:0006986">
    <property type="term" value="P:response to unfolded protein"/>
    <property type="evidence" value="ECO:0007669"/>
    <property type="project" value="UniProtKB-KW"/>
</dbReference>
<comment type="function">
    <text evidence="7">Specifically binds unfolded proteins and may recruit protein disulfide isomerase PDIA3 to unfolded substrates. Binds protein substrates via a hydrophobic pocket in the C-terminal domain. May play a role in the unfolded stress response.</text>
</comment>
<protein>
    <recommendedName>
        <fullName evidence="9">Endoplasmic reticulum resident protein 27</fullName>
    </recommendedName>
    <alternativeName>
        <fullName evidence="10">Inactive protein disulfide-isomerase 27</fullName>
    </alternativeName>
</protein>
<keyword evidence="3 12" id="KW-0732">Signal</keyword>
<feature type="signal peptide" evidence="12">
    <location>
        <begin position="1"/>
        <end position="23"/>
    </location>
</feature>
<dbReference type="Proteomes" id="UP000011518">
    <property type="component" value="Unassembled WGS sequence"/>
</dbReference>
<reference evidence="14" key="2">
    <citation type="journal article" date="2013" name="Nat. Commun.">
        <title>Genome of the Chinese tree shrew.</title>
        <authorList>
            <person name="Fan Y."/>
            <person name="Huang Z.Y."/>
            <person name="Cao C.C."/>
            <person name="Chen C.S."/>
            <person name="Chen Y.X."/>
            <person name="Fan D.D."/>
            <person name="He J."/>
            <person name="Hou H.L."/>
            <person name="Hu L."/>
            <person name="Hu X.T."/>
            <person name="Jiang X.T."/>
            <person name="Lai R."/>
            <person name="Lang Y.S."/>
            <person name="Liang B."/>
            <person name="Liao S.G."/>
            <person name="Mu D."/>
            <person name="Ma Y.Y."/>
            <person name="Niu Y.Y."/>
            <person name="Sun X.Q."/>
            <person name="Xia J.Q."/>
            <person name="Xiao J."/>
            <person name="Xiong Z.Q."/>
            <person name="Xu L."/>
            <person name="Yang L."/>
            <person name="Zhang Y."/>
            <person name="Zhao W."/>
            <person name="Zhao X.D."/>
            <person name="Zheng Y.T."/>
            <person name="Zhou J.M."/>
            <person name="Zhu Y.B."/>
            <person name="Zhang G.J."/>
            <person name="Wang J."/>
            <person name="Yao Y.G."/>
        </authorList>
    </citation>
    <scope>NUCLEOTIDE SEQUENCE [LARGE SCALE GENOMIC DNA]</scope>
</reference>
<dbReference type="CDD" id="cd02982">
    <property type="entry name" value="PDI_b'_family"/>
    <property type="match status" value="1"/>
</dbReference>
<comment type="similarity">
    <text evidence="2">Belongs to the protein disulfide isomerase family.</text>
</comment>
<dbReference type="GO" id="GO:0006457">
    <property type="term" value="P:protein folding"/>
    <property type="evidence" value="ECO:0007669"/>
    <property type="project" value="TreeGrafter"/>
</dbReference>
<accession>L8Y1B4</accession>
<dbReference type="eggNOG" id="KOG0191">
    <property type="taxonomic scope" value="Eukaryota"/>
</dbReference>
<name>L8Y1B4_TUPCH</name>
<dbReference type="Gene3D" id="3.40.30.10">
    <property type="entry name" value="Glutaredoxin"/>
    <property type="match status" value="2"/>
</dbReference>
<gene>
    <name evidence="13" type="ORF">TREES_T100003661</name>
</gene>
<evidence type="ECO:0000256" key="9">
    <source>
        <dbReference type="ARBA" id="ARBA00067493"/>
    </source>
</evidence>
<evidence type="ECO:0000256" key="6">
    <source>
        <dbReference type="ARBA" id="ARBA00023230"/>
    </source>
</evidence>
<evidence type="ECO:0000256" key="10">
    <source>
        <dbReference type="ARBA" id="ARBA00080133"/>
    </source>
</evidence>
<evidence type="ECO:0000256" key="2">
    <source>
        <dbReference type="ARBA" id="ARBA00006347"/>
    </source>
</evidence>
<evidence type="ECO:0000313" key="13">
    <source>
        <dbReference type="EMBL" id="ELV10123.1"/>
    </source>
</evidence>
<dbReference type="PANTHER" id="PTHR18929:SF193">
    <property type="entry name" value="ENDOPLASMIC RETICULUM RESIDENT PROTEIN 27"/>
    <property type="match status" value="1"/>
</dbReference>
<dbReference type="AlphaFoldDB" id="L8Y1B4"/>
<feature type="region of interest" description="Disordered" evidence="11">
    <location>
        <begin position="319"/>
        <end position="349"/>
    </location>
</feature>
<evidence type="ECO:0000256" key="8">
    <source>
        <dbReference type="ARBA" id="ARBA00063308"/>
    </source>
</evidence>
<reference evidence="14" key="1">
    <citation type="submission" date="2012-07" db="EMBL/GenBank/DDBJ databases">
        <title>Genome of the Chinese tree shrew, a rising model animal genetically related to primates.</title>
        <authorList>
            <person name="Zhang G."/>
            <person name="Fan Y."/>
            <person name="Yao Y."/>
            <person name="Huang Z."/>
        </authorList>
    </citation>
    <scope>NUCLEOTIDE SEQUENCE [LARGE SCALE GENOMIC DNA]</scope>
</reference>
<keyword evidence="14" id="KW-1185">Reference proteome</keyword>
<evidence type="ECO:0000256" key="4">
    <source>
        <dbReference type="ARBA" id="ARBA00022824"/>
    </source>
</evidence>
<evidence type="ECO:0000256" key="7">
    <source>
        <dbReference type="ARBA" id="ARBA00056851"/>
    </source>
</evidence>
<proteinExistence type="inferred from homology"/>
<evidence type="ECO:0000256" key="3">
    <source>
        <dbReference type="ARBA" id="ARBA00022729"/>
    </source>
</evidence>
<keyword evidence="4" id="KW-0256">Endoplasmic reticulum</keyword>
<dbReference type="STRING" id="246437.L8Y1B4"/>
<comment type="subcellular location">
    <subcellularLocation>
        <location evidence="1">Endoplasmic reticulum lumen</location>
    </subcellularLocation>
</comment>
<keyword evidence="6" id="KW-0834">Unfolded protein response</keyword>
<dbReference type="SUPFAM" id="SSF52833">
    <property type="entry name" value="Thioredoxin-like"/>
    <property type="match status" value="2"/>
</dbReference>
<dbReference type="FunFam" id="3.40.30.10:FF:000232">
    <property type="entry name" value="Endoplasmic reticulum resident protein 27"/>
    <property type="match status" value="1"/>
</dbReference>
<dbReference type="InterPro" id="IPR036249">
    <property type="entry name" value="Thioredoxin-like_sf"/>
</dbReference>
<evidence type="ECO:0000313" key="14">
    <source>
        <dbReference type="Proteomes" id="UP000011518"/>
    </source>
</evidence>
<feature type="compositionally biased region" description="Basic and acidic residues" evidence="11">
    <location>
        <begin position="323"/>
        <end position="349"/>
    </location>
</feature>
<evidence type="ECO:0000256" key="1">
    <source>
        <dbReference type="ARBA" id="ARBA00004319"/>
    </source>
</evidence>
<dbReference type="FunCoup" id="L8Y1B4">
    <property type="interactions" value="147"/>
</dbReference>
<dbReference type="FunFam" id="3.40.30.10:FF:000212">
    <property type="entry name" value="Endoplasmic reticulum resident protein 27"/>
    <property type="match status" value="1"/>
</dbReference>
<dbReference type="InParanoid" id="L8Y1B4"/>